<dbReference type="Proteomes" id="UP000663842">
    <property type="component" value="Unassembled WGS sequence"/>
</dbReference>
<dbReference type="PROSITE" id="PS50222">
    <property type="entry name" value="EF_HAND_2"/>
    <property type="match status" value="3"/>
</dbReference>
<dbReference type="Pfam" id="PF00036">
    <property type="entry name" value="EF-hand_1"/>
    <property type="match status" value="1"/>
</dbReference>
<dbReference type="CDD" id="cd00051">
    <property type="entry name" value="EFh"/>
    <property type="match status" value="2"/>
</dbReference>
<dbReference type="PANTHER" id="PTHR23055:SF69">
    <property type="entry name" value="NEURONAL CALCIUM SENSOR 2"/>
    <property type="match status" value="1"/>
</dbReference>
<protein>
    <recommendedName>
        <fullName evidence="5">EF-hand domain-containing protein</fullName>
    </recommendedName>
</protein>
<evidence type="ECO:0000313" key="12">
    <source>
        <dbReference type="EMBL" id="CAF4130884.1"/>
    </source>
</evidence>
<accession>A0A815TQS7</accession>
<proteinExistence type="inferred from homology"/>
<evidence type="ECO:0000259" key="5">
    <source>
        <dbReference type="PROSITE" id="PS50222"/>
    </source>
</evidence>
<name>A0A815TQS7_9BILA</name>
<comment type="similarity">
    <text evidence="1">Belongs to the recoverin family.</text>
</comment>
<dbReference type="PROSITE" id="PS00018">
    <property type="entry name" value="EF_HAND_1"/>
    <property type="match status" value="2"/>
</dbReference>
<dbReference type="EMBL" id="CAJOBF010004267">
    <property type="protein sequence ID" value="CAF4130884.1"/>
    <property type="molecule type" value="Genomic_DNA"/>
</dbReference>
<dbReference type="InterPro" id="IPR018247">
    <property type="entry name" value="EF_Hand_1_Ca_BS"/>
</dbReference>
<sequence length="191" mass="21746">MGNKPPSKVDPKILSPKAIQMLKANTNFTEEQIREWHVGFLRDCPSGKLSKDRFIAVYEQFYPSGKAKDFCKYAFSTFDRDNNGTIDFTEFMLAIALTQSGDLDERLALAFDMYDFNNSGLIDTNEMAKVISAMYDLIGEKDRKGEREPKQRAEEIIRICDVTGNKKLSKEEFIAGCKNDPIIRRLLVPNA</sequence>
<evidence type="ECO:0000313" key="13">
    <source>
        <dbReference type="Proteomes" id="UP000663855"/>
    </source>
</evidence>
<keyword evidence="2" id="KW-0479">Metal-binding</keyword>
<keyword evidence="3" id="KW-0677">Repeat</keyword>
<dbReference type="EMBL" id="CAJNRE010016795">
    <property type="protein sequence ID" value="CAF2148816.1"/>
    <property type="molecule type" value="Genomic_DNA"/>
</dbReference>
<dbReference type="Gene3D" id="1.10.238.10">
    <property type="entry name" value="EF-hand"/>
    <property type="match status" value="1"/>
</dbReference>
<feature type="domain" description="EF-hand" evidence="5">
    <location>
        <begin position="148"/>
        <end position="183"/>
    </location>
</feature>
<dbReference type="EMBL" id="CAJOBG010003911">
    <property type="protein sequence ID" value="CAF4086533.1"/>
    <property type="molecule type" value="Genomic_DNA"/>
</dbReference>
<evidence type="ECO:0000313" key="9">
    <source>
        <dbReference type="EMBL" id="CAF2148816.1"/>
    </source>
</evidence>
<dbReference type="Proteomes" id="UP000663855">
    <property type="component" value="Unassembled WGS sequence"/>
</dbReference>
<dbReference type="EMBL" id="CAJNRG010014281">
    <property type="protein sequence ID" value="CAF2154931.1"/>
    <property type="molecule type" value="Genomic_DNA"/>
</dbReference>
<evidence type="ECO:0000313" key="8">
    <source>
        <dbReference type="EMBL" id="CAF1964767.1"/>
    </source>
</evidence>
<keyword evidence="4" id="KW-0106">Calcium</keyword>
<feature type="domain" description="EF-hand" evidence="5">
    <location>
        <begin position="102"/>
        <end position="137"/>
    </location>
</feature>
<dbReference type="FunFam" id="1.10.238.10:FF:000009">
    <property type="entry name" value="Visinin-like protein 1"/>
    <property type="match status" value="1"/>
</dbReference>
<dbReference type="Proteomes" id="UP000663824">
    <property type="component" value="Unassembled WGS sequence"/>
</dbReference>
<evidence type="ECO:0000313" key="14">
    <source>
        <dbReference type="Proteomes" id="UP000663866"/>
    </source>
</evidence>
<gene>
    <name evidence="6" type="ORF">CJN711_LOCUS27419</name>
    <name evidence="7" type="ORF">KQP761_LOCUS35773</name>
    <name evidence="9" type="ORF">MBJ925_LOCUS30866</name>
    <name evidence="11" type="ORF">OVN521_LOCUS20103</name>
    <name evidence="12" type="ORF">UXM345_LOCUS23983</name>
    <name evidence="8" type="ORF">WKI299_LOCUS3025</name>
    <name evidence="10" type="ORF">XDN619_LOCUS29335</name>
</gene>
<dbReference type="SMART" id="SM00054">
    <property type="entry name" value="EFh"/>
    <property type="match status" value="3"/>
</dbReference>
<dbReference type="Pfam" id="PF13499">
    <property type="entry name" value="EF-hand_7"/>
    <property type="match status" value="1"/>
</dbReference>
<dbReference type="GO" id="GO:0005509">
    <property type="term" value="F:calcium ion binding"/>
    <property type="evidence" value="ECO:0007669"/>
    <property type="project" value="InterPro"/>
</dbReference>
<dbReference type="Proteomes" id="UP000663834">
    <property type="component" value="Unassembled WGS sequence"/>
</dbReference>
<dbReference type="InterPro" id="IPR002048">
    <property type="entry name" value="EF_hand_dom"/>
</dbReference>
<reference evidence="6" key="1">
    <citation type="submission" date="2021-02" db="EMBL/GenBank/DDBJ databases">
        <authorList>
            <person name="Nowell W R."/>
        </authorList>
    </citation>
    <scope>NUCLEOTIDE SEQUENCE</scope>
</reference>
<dbReference type="Proteomes" id="UP000663887">
    <property type="component" value="Unassembled WGS sequence"/>
</dbReference>
<dbReference type="PRINTS" id="PR00450">
    <property type="entry name" value="RECOVERIN"/>
</dbReference>
<dbReference type="EMBL" id="CAJNRF010000501">
    <property type="protein sequence ID" value="CAF1964767.1"/>
    <property type="molecule type" value="Genomic_DNA"/>
</dbReference>
<evidence type="ECO:0000313" key="10">
    <source>
        <dbReference type="EMBL" id="CAF2154931.1"/>
    </source>
</evidence>
<evidence type="ECO:0000256" key="3">
    <source>
        <dbReference type="ARBA" id="ARBA00022737"/>
    </source>
</evidence>
<evidence type="ECO:0000313" key="6">
    <source>
        <dbReference type="EMBL" id="CAF1504085.1"/>
    </source>
</evidence>
<evidence type="ECO:0000256" key="4">
    <source>
        <dbReference type="ARBA" id="ARBA00022837"/>
    </source>
</evidence>
<evidence type="ECO:0000313" key="7">
    <source>
        <dbReference type="EMBL" id="CAF1677648.1"/>
    </source>
</evidence>
<evidence type="ECO:0000256" key="1">
    <source>
        <dbReference type="ARBA" id="ARBA00006049"/>
    </source>
</evidence>
<comment type="caution">
    <text evidence="6">The sequence shown here is derived from an EMBL/GenBank/DDBJ whole genome shotgun (WGS) entry which is preliminary data.</text>
</comment>
<dbReference type="AlphaFoldDB" id="A0A815TQS7"/>
<feature type="domain" description="EF-hand" evidence="5">
    <location>
        <begin position="66"/>
        <end position="101"/>
    </location>
</feature>
<dbReference type="PANTHER" id="PTHR23055">
    <property type="entry name" value="CALCIUM BINDING PROTEINS"/>
    <property type="match status" value="1"/>
</dbReference>
<evidence type="ECO:0000313" key="11">
    <source>
        <dbReference type="EMBL" id="CAF4086533.1"/>
    </source>
</evidence>
<dbReference type="SUPFAM" id="SSF47473">
    <property type="entry name" value="EF-hand"/>
    <property type="match status" value="1"/>
</dbReference>
<keyword evidence="14" id="KW-1185">Reference proteome</keyword>
<dbReference type="InterPro" id="IPR011992">
    <property type="entry name" value="EF-hand-dom_pair"/>
</dbReference>
<dbReference type="Proteomes" id="UP000663866">
    <property type="component" value="Unassembled WGS sequence"/>
</dbReference>
<dbReference type="EMBL" id="CAJNOW010020137">
    <property type="protein sequence ID" value="CAF1677648.1"/>
    <property type="molecule type" value="Genomic_DNA"/>
</dbReference>
<dbReference type="EMBL" id="CAJNOV010012971">
    <property type="protein sequence ID" value="CAF1504085.1"/>
    <property type="molecule type" value="Genomic_DNA"/>
</dbReference>
<evidence type="ECO:0000256" key="2">
    <source>
        <dbReference type="ARBA" id="ARBA00022723"/>
    </source>
</evidence>
<dbReference type="Proteomes" id="UP000663856">
    <property type="component" value="Unassembled WGS sequence"/>
</dbReference>
<organism evidence="6 13">
    <name type="scientific">Rotaria magnacalcarata</name>
    <dbReference type="NCBI Taxonomy" id="392030"/>
    <lineage>
        <taxon>Eukaryota</taxon>
        <taxon>Metazoa</taxon>
        <taxon>Spiralia</taxon>
        <taxon>Gnathifera</taxon>
        <taxon>Rotifera</taxon>
        <taxon>Eurotatoria</taxon>
        <taxon>Bdelloidea</taxon>
        <taxon>Philodinida</taxon>
        <taxon>Philodinidae</taxon>
        <taxon>Rotaria</taxon>
    </lineage>
</organism>
<dbReference type="OrthoDB" id="191686at2759"/>
<dbReference type="InterPro" id="IPR028846">
    <property type="entry name" value="Recoverin"/>
</dbReference>